<dbReference type="RefSeq" id="WP_154571202.1">
    <property type="nucleotide sequence ID" value="NZ_VWSJ01000031.1"/>
</dbReference>
<keyword evidence="1" id="KW-1003">Cell membrane</keyword>
<keyword evidence="2 5" id="KW-0812">Transmembrane</keyword>
<evidence type="ECO:0000256" key="1">
    <source>
        <dbReference type="ARBA" id="ARBA00022475"/>
    </source>
</evidence>
<evidence type="ECO:0000259" key="6">
    <source>
        <dbReference type="PROSITE" id="PS50234"/>
    </source>
</evidence>
<evidence type="ECO:0000256" key="5">
    <source>
        <dbReference type="SAM" id="Phobius"/>
    </source>
</evidence>
<keyword evidence="3 5" id="KW-1133">Transmembrane helix</keyword>
<dbReference type="SUPFAM" id="SSF53300">
    <property type="entry name" value="vWA-like"/>
    <property type="match status" value="1"/>
</dbReference>
<evidence type="ECO:0000256" key="2">
    <source>
        <dbReference type="ARBA" id="ARBA00022692"/>
    </source>
</evidence>
<sequence>MIEFENLWVLWLLIIAFFLLFFISKTKISNFRPEILDKIYVKSRGFSKRIRKILLILSFIFCIIALARPILNNGEIKVRKDFINLAIGIDISNSMIVDDVFPNRFEFAKNKIFSFLKNANDKEISLLGFSDRAFLISPLTNDFNSLSFLLKNLNFSHLKLKGTSVMSLLESVKSLSNDGGALVIFTDGGDNENFEKEIEFANKNNIKVFVYLVATDKGGLLKSENGKMVLLKANRKIGDLALNTGGDIMQYSFENSDMGKLNKIISSKFSAKSEEDEIIKDKKELFYYPLILAIILFFMANFSLPQRRKA</sequence>
<feature type="domain" description="VWFA" evidence="6">
    <location>
        <begin position="84"/>
        <end position="269"/>
    </location>
</feature>
<organism evidence="7 8">
    <name type="scientific">Campylobacter portucalensis</name>
    <dbReference type="NCBI Taxonomy" id="2608384"/>
    <lineage>
        <taxon>Bacteria</taxon>
        <taxon>Pseudomonadati</taxon>
        <taxon>Campylobacterota</taxon>
        <taxon>Epsilonproteobacteria</taxon>
        <taxon>Campylobacterales</taxon>
        <taxon>Campylobacteraceae</taxon>
        <taxon>Campylobacter</taxon>
    </lineage>
</organism>
<evidence type="ECO:0000313" key="7">
    <source>
        <dbReference type="EMBL" id="MSN96947.1"/>
    </source>
</evidence>
<dbReference type="InterPro" id="IPR036465">
    <property type="entry name" value="vWFA_dom_sf"/>
</dbReference>
<dbReference type="Gene3D" id="3.40.50.410">
    <property type="entry name" value="von Willebrand factor, type A domain"/>
    <property type="match status" value="1"/>
</dbReference>
<dbReference type="SMART" id="SM00327">
    <property type="entry name" value="VWA"/>
    <property type="match status" value="1"/>
</dbReference>
<keyword evidence="8" id="KW-1185">Reference proteome</keyword>
<dbReference type="InterPro" id="IPR002035">
    <property type="entry name" value="VWF_A"/>
</dbReference>
<dbReference type="PANTHER" id="PTHR22550:SF5">
    <property type="entry name" value="LEUCINE ZIPPER PROTEIN 4"/>
    <property type="match status" value="1"/>
</dbReference>
<dbReference type="Proteomes" id="UP000476338">
    <property type="component" value="Unassembled WGS sequence"/>
</dbReference>
<reference evidence="7 8" key="1">
    <citation type="submission" date="2019-09" db="EMBL/GenBank/DDBJ databases">
        <authorList>
            <person name="Silva M."/>
            <person name="Pereira G."/>
            <person name="Lopes-Da-Costa L."/>
            <person name="Silva E."/>
        </authorList>
    </citation>
    <scope>NUCLEOTIDE SEQUENCE [LARGE SCALE GENOMIC DNA]</scope>
    <source>
        <strain evidence="7 8">FMV-PI01</strain>
    </source>
</reference>
<accession>A0A6L5WKZ9</accession>
<dbReference type="InterPro" id="IPR050768">
    <property type="entry name" value="UPF0353/GerABKA_families"/>
</dbReference>
<reference evidence="7 8" key="2">
    <citation type="submission" date="2020-03" db="EMBL/GenBank/DDBJ databases">
        <title>Campylobacter portucalensis sp. nov., a new species of Campylobacter isolated from the reproductive tract of bulls.</title>
        <authorList>
            <person name="Silva M.F."/>
            <person name="Pereira G."/>
            <person name="Carneiro C."/>
            <person name="Hemphill A."/>
            <person name="Mateus L."/>
            <person name="Lopes-Da-Costa L."/>
            <person name="Silva E."/>
        </authorList>
    </citation>
    <scope>NUCLEOTIDE SEQUENCE [LARGE SCALE GENOMIC DNA]</scope>
    <source>
        <strain evidence="7 8">FMV-PI01</strain>
    </source>
</reference>
<comment type="caution">
    <text evidence="7">The sequence shown here is derived from an EMBL/GenBank/DDBJ whole genome shotgun (WGS) entry which is preliminary data.</text>
</comment>
<dbReference type="PANTHER" id="PTHR22550">
    <property type="entry name" value="SPORE GERMINATION PROTEIN"/>
    <property type="match status" value="1"/>
</dbReference>
<dbReference type="EMBL" id="VWSJ01000031">
    <property type="protein sequence ID" value="MSN96947.1"/>
    <property type="molecule type" value="Genomic_DNA"/>
</dbReference>
<dbReference type="Pfam" id="PF13519">
    <property type="entry name" value="VWA_2"/>
    <property type="match status" value="1"/>
</dbReference>
<protein>
    <submittedName>
        <fullName evidence="7">VWA domain-containing protein</fullName>
    </submittedName>
</protein>
<dbReference type="PROSITE" id="PS50234">
    <property type="entry name" value="VWFA"/>
    <property type="match status" value="1"/>
</dbReference>
<evidence type="ECO:0000256" key="3">
    <source>
        <dbReference type="ARBA" id="ARBA00022989"/>
    </source>
</evidence>
<feature type="transmembrane region" description="Helical" evidence="5">
    <location>
        <begin position="6"/>
        <end position="23"/>
    </location>
</feature>
<dbReference type="AlphaFoldDB" id="A0A6L5WKZ9"/>
<evidence type="ECO:0000256" key="4">
    <source>
        <dbReference type="ARBA" id="ARBA00023136"/>
    </source>
</evidence>
<name>A0A6L5WKZ9_9BACT</name>
<gene>
    <name evidence="7" type="ORF">F1B92_07215</name>
</gene>
<feature type="transmembrane region" description="Helical" evidence="5">
    <location>
        <begin position="53"/>
        <end position="71"/>
    </location>
</feature>
<feature type="transmembrane region" description="Helical" evidence="5">
    <location>
        <begin position="285"/>
        <end position="304"/>
    </location>
</feature>
<evidence type="ECO:0000313" key="8">
    <source>
        <dbReference type="Proteomes" id="UP000476338"/>
    </source>
</evidence>
<proteinExistence type="predicted"/>
<keyword evidence="4 5" id="KW-0472">Membrane</keyword>